<keyword evidence="3" id="KW-1185">Reference proteome</keyword>
<reference evidence="2 3" key="1">
    <citation type="journal article" date="2019" name="Int. J. Syst. Evol. Microbiol.">
        <title>The Global Catalogue of Microorganisms (GCM) 10K type strain sequencing project: providing services to taxonomists for standard genome sequencing and annotation.</title>
        <authorList>
            <consortium name="The Broad Institute Genomics Platform"/>
            <consortium name="The Broad Institute Genome Sequencing Center for Infectious Disease"/>
            <person name="Wu L."/>
            <person name="Ma J."/>
        </authorList>
    </citation>
    <scope>NUCLEOTIDE SEQUENCE [LARGE SCALE GENOMIC DNA]</scope>
    <source>
        <strain evidence="2 3">JCM 14902</strain>
    </source>
</reference>
<proteinExistence type="predicted"/>
<feature type="transmembrane region" description="Helical" evidence="1">
    <location>
        <begin position="63"/>
        <end position="87"/>
    </location>
</feature>
<keyword evidence="1" id="KW-0812">Transmembrane</keyword>
<keyword evidence="1" id="KW-1133">Transmembrane helix</keyword>
<evidence type="ECO:0000313" key="3">
    <source>
        <dbReference type="Proteomes" id="UP001500326"/>
    </source>
</evidence>
<organism evidence="2 3">
    <name type="scientific">Microbacterium pumilum</name>
    <dbReference type="NCBI Taxonomy" id="344165"/>
    <lineage>
        <taxon>Bacteria</taxon>
        <taxon>Bacillati</taxon>
        <taxon>Actinomycetota</taxon>
        <taxon>Actinomycetes</taxon>
        <taxon>Micrococcales</taxon>
        <taxon>Microbacteriaceae</taxon>
        <taxon>Microbacterium</taxon>
    </lineage>
</organism>
<feature type="transmembrane region" description="Helical" evidence="1">
    <location>
        <begin position="108"/>
        <end position="125"/>
    </location>
</feature>
<dbReference type="EMBL" id="BAAAOH010000001">
    <property type="protein sequence ID" value="GAA1984308.1"/>
    <property type="molecule type" value="Genomic_DNA"/>
</dbReference>
<feature type="transmembrane region" description="Helical" evidence="1">
    <location>
        <begin position="21"/>
        <end position="43"/>
    </location>
</feature>
<name>A0ABN2SCF5_9MICO</name>
<dbReference type="Proteomes" id="UP001500326">
    <property type="component" value="Unassembled WGS sequence"/>
</dbReference>
<gene>
    <name evidence="2" type="ORF">GCM10009777_17800</name>
</gene>
<keyword evidence="1" id="KW-0472">Membrane</keyword>
<protein>
    <submittedName>
        <fullName evidence="2">Uncharacterized protein</fullName>
    </submittedName>
</protein>
<evidence type="ECO:0000256" key="1">
    <source>
        <dbReference type="SAM" id="Phobius"/>
    </source>
</evidence>
<evidence type="ECO:0000313" key="2">
    <source>
        <dbReference type="EMBL" id="GAA1984308.1"/>
    </source>
</evidence>
<accession>A0ABN2SCF5</accession>
<comment type="caution">
    <text evidence="2">The sequence shown here is derived from an EMBL/GenBank/DDBJ whole genome shotgun (WGS) entry which is preliminary data.</text>
</comment>
<sequence>MAPNARPASAAPTRGRTQASPVPLIAAAVALVVSLTVAVIVLVTASATVNILGLGFALVTSDAWWLSFIGYVLTPVVVIGCYGWNVIAQRDGLRRNRNFALRPGYSRALAWAAGLGILLGAWHVLNLSVPISERLGLS</sequence>